<dbReference type="GO" id="GO:0020037">
    <property type="term" value="F:heme binding"/>
    <property type="evidence" value="ECO:0007669"/>
    <property type="project" value="InterPro"/>
</dbReference>
<dbReference type="GO" id="GO:0005506">
    <property type="term" value="F:iron ion binding"/>
    <property type="evidence" value="ECO:0007669"/>
    <property type="project" value="InterPro"/>
</dbReference>
<reference evidence="1" key="1">
    <citation type="submission" date="2020-11" db="EMBL/GenBank/DDBJ databases">
        <authorList>
            <consortium name="DOE Joint Genome Institute"/>
            <person name="Ahrendt S."/>
            <person name="Riley R."/>
            <person name="Andreopoulos W."/>
            <person name="Labutti K."/>
            <person name="Pangilinan J."/>
            <person name="Ruiz-Duenas F.J."/>
            <person name="Barrasa J.M."/>
            <person name="Sanchez-Garcia M."/>
            <person name="Camarero S."/>
            <person name="Miyauchi S."/>
            <person name="Serrano A."/>
            <person name="Linde D."/>
            <person name="Babiker R."/>
            <person name="Drula E."/>
            <person name="Ayuso-Fernandez I."/>
            <person name="Pacheco R."/>
            <person name="Padilla G."/>
            <person name="Ferreira P."/>
            <person name="Barriuso J."/>
            <person name="Kellner H."/>
            <person name="Castanera R."/>
            <person name="Alfaro M."/>
            <person name="Ramirez L."/>
            <person name="Pisabarro A.G."/>
            <person name="Kuo A."/>
            <person name="Tritt A."/>
            <person name="Lipzen A."/>
            <person name="He G."/>
            <person name="Yan M."/>
            <person name="Ng V."/>
            <person name="Cullen D."/>
            <person name="Martin F."/>
            <person name="Rosso M.-N."/>
            <person name="Henrissat B."/>
            <person name="Hibbett D."/>
            <person name="Martinez A.T."/>
            <person name="Grigoriev I.V."/>
        </authorList>
    </citation>
    <scope>NUCLEOTIDE SEQUENCE</scope>
    <source>
        <strain evidence="1">MF-IS2</strain>
    </source>
</reference>
<proteinExistence type="predicted"/>
<feature type="non-terminal residue" evidence="1">
    <location>
        <position position="1"/>
    </location>
</feature>
<protein>
    <submittedName>
        <fullName evidence="1">Uncharacterized protein</fullName>
    </submittedName>
</protein>
<dbReference type="InterPro" id="IPR001128">
    <property type="entry name" value="Cyt_P450"/>
</dbReference>
<evidence type="ECO:0000313" key="2">
    <source>
        <dbReference type="Proteomes" id="UP000807342"/>
    </source>
</evidence>
<sequence>TLYLITNKQTRTKLREEITPILIKNPRPEYRTLKELEWLDRIVSRVLPPVSMTIHQAAKTDYINRILTPQGTILYVPYSRVINTWTTIWGPEHFRPCWLNLPKIYHSQCSLMSFIVDPHACIRKTDDYRNWDCPCVSSFDLS</sequence>
<comment type="caution">
    <text evidence="1">The sequence shown here is derived from an EMBL/GenBank/DDBJ whole genome shotgun (WGS) entry which is preliminary data.</text>
</comment>
<name>A0A9P5X850_9AGAR</name>
<dbReference type="Gene3D" id="1.10.630.10">
    <property type="entry name" value="Cytochrome P450"/>
    <property type="match status" value="1"/>
</dbReference>
<dbReference type="OrthoDB" id="10029320at2759"/>
<dbReference type="SUPFAM" id="SSF48264">
    <property type="entry name" value="Cytochrome P450"/>
    <property type="match status" value="1"/>
</dbReference>
<dbReference type="Pfam" id="PF00067">
    <property type="entry name" value="p450"/>
    <property type="match status" value="1"/>
</dbReference>
<dbReference type="InterPro" id="IPR036396">
    <property type="entry name" value="Cyt_P450_sf"/>
</dbReference>
<evidence type="ECO:0000313" key="1">
    <source>
        <dbReference type="EMBL" id="KAF9446284.1"/>
    </source>
</evidence>
<organism evidence="1 2">
    <name type="scientific">Macrolepiota fuliginosa MF-IS2</name>
    <dbReference type="NCBI Taxonomy" id="1400762"/>
    <lineage>
        <taxon>Eukaryota</taxon>
        <taxon>Fungi</taxon>
        <taxon>Dikarya</taxon>
        <taxon>Basidiomycota</taxon>
        <taxon>Agaricomycotina</taxon>
        <taxon>Agaricomycetes</taxon>
        <taxon>Agaricomycetidae</taxon>
        <taxon>Agaricales</taxon>
        <taxon>Agaricineae</taxon>
        <taxon>Agaricaceae</taxon>
        <taxon>Macrolepiota</taxon>
    </lineage>
</organism>
<dbReference type="Proteomes" id="UP000807342">
    <property type="component" value="Unassembled WGS sequence"/>
</dbReference>
<accession>A0A9P5X850</accession>
<dbReference type="EMBL" id="MU151254">
    <property type="protein sequence ID" value="KAF9446284.1"/>
    <property type="molecule type" value="Genomic_DNA"/>
</dbReference>
<gene>
    <name evidence="1" type="ORF">P691DRAFT_673969</name>
</gene>
<dbReference type="AlphaFoldDB" id="A0A9P5X850"/>
<dbReference type="GO" id="GO:0004497">
    <property type="term" value="F:monooxygenase activity"/>
    <property type="evidence" value="ECO:0007669"/>
    <property type="project" value="InterPro"/>
</dbReference>
<dbReference type="GO" id="GO:0016705">
    <property type="term" value="F:oxidoreductase activity, acting on paired donors, with incorporation or reduction of molecular oxygen"/>
    <property type="evidence" value="ECO:0007669"/>
    <property type="project" value="InterPro"/>
</dbReference>
<keyword evidence="2" id="KW-1185">Reference proteome</keyword>